<evidence type="ECO:0000313" key="3">
    <source>
        <dbReference type="Proteomes" id="UP000003781"/>
    </source>
</evidence>
<dbReference type="Proteomes" id="UP000003781">
    <property type="component" value="Unassembled WGS sequence"/>
</dbReference>
<dbReference type="AlphaFoldDB" id="A3ISR1"/>
<dbReference type="InterPro" id="IPR000305">
    <property type="entry name" value="GIY-YIG_endonuc"/>
</dbReference>
<sequence>MISVKNIYLLPKVSGVYKVIDGQGTIIYVGQSKNIYRRWNNGHHILPKIIRECGDNTLIDWVEVPEWLLNRVENMTVSFYQPKFNRKTPPVV</sequence>
<dbReference type="Pfam" id="PF01541">
    <property type="entry name" value="GIY-YIG"/>
    <property type="match status" value="1"/>
</dbReference>
<dbReference type="SUPFAM" id="SSF82771">
    <property type="entry name" value="GIY-YIG endonuclease"/>
    <property type="match status" value="1"/>
</dbReference>
<name>A3ISR1_9CHRO</name>
<dbReference type="InterPro" id="IPR035901">
    <property type="entry name" value="GIY-YIG_endonuc_sf"/>
</dbReference>
<proteinExistence type="predicted"/>
<reference evidence="2 3" key="1">
    <citation type="submission" date="2007-03" db="EMBL/GenBank/DDBJ databases">
        <authorList>
            <person name="Stal L."/>
            <person name="Ferriera S."/>
            <person name="Johnson J."/>
            <person name="Kravitz S."/>
            <person name="Beeson K."/>
            <person name="Sutton G."/>
            <person name="Rogers Y.-H."/>
            <person name="Friedman R."/>
            <person name="Frazier M."/>
            <person name="Venter J.C."/>
        </authorList>
    </citation>
    <scope>NUCLEOTIDE SEQUENCE [LARGE SCALE GENOMIC DNA]</scope>
    <source>
        <strain evidence="2 3">CCY0110</strain>
    </source>
</reference>
<dbReference type="SMART" id="SM00465">
    <property type="entry name" value="GIYc"/>
    <property type="match status" value="1"/>
</dbReference>
<keyword evidence="3" id="KW-1185">Reference proteome</keyword>
<comment type="caution">
    <text evidence="2">The sequence shown here is derived from an EMBL/GenBank/DDBJ whole genome shotgun (WGS) entry which is preliminary data.</text>
</comment>
<dbReference type="Gene3D" id="3.40.1440.10">
    <property type="entry name" value="GIY-YIG endonuclease"/>
    <property type="match status" value="1"/>
</dbReference>
<feature type="domain" description="GIY-YIG" evidence="1">
    <location>
        <begin position="12"/>
        <end position="86"/>
    </location>
</feature>
<dbReference type="RefSeq" id="WP_008276413.1">
    <property type="nucleotide sequence ID" value="NZ_AAXW01000024.1"/>
</dbReference>
<accession>A3ISR1</accession>
<protein>
    <recommendedName>
        <fullName evidence="1">GIY-YIG domain-containing protein</fullName>
    </recommendedName>
</protein>
<dbReference type="PROSITE" id="PS50164">
    <property type="entry name" value="GIY_YIG"/>
    <property type="match status" value="1"/>
</dbReference>
<dbReference type="EMBL" id="AAXW01000024">
    <property type="protein sequence ID" value="EAZ90481.1"/>
    <property type="molecule type" value="Genomic_DNA"/>
</dbReference>
<organism evidence="2 3">
    <name type="scientific">Crocosphaera chwakensis CCY0110</name>
    <dbReference type="NCBI Taxonomy" id="391612"/>
    <lineage>
        <taxon>Bacteria</taxon>
        <taxon>Bacillati</taxon>
        <taxon>Cyanobacteriota</taxon>
        <taxon>Cyanophyceae</taxon>
        <taxon>Oscillatoriophycideae</taxon>
        <taxon>Chroococcales</taxon>
        <taxon>Aphanothecaceae</taxon>
        <taxon>Crocosphaera</taxon>
        <taxon>Crocosphaera chwakensis</taxon>
    </lineage>
</organism>
<dbReference type="OrthoDB" id="468458at2"/>
<evidence type="ECO:0000313" key="2">
    <source>
        <dbReference type="EMBL" id="EAZ90481.1"/>
    </source>
</evidence>
<dbReference type="eggNOG" id="COG0322">
    <property type="taxonomic scope" value="Bacteria"/>
</dbReference>
<gene>
    <name evidence="2" type="ORF">CY0110_26677</name>
</gene>
<evidence type="ECO:0000259" key="1">
    <source>
        <dbReference type="PROSITE" id="PS50164"/>
    </source>
</evidence>